<accession>A0A0N9N9M2</accession>
<evidence type="ECO:0000313" key="3">
    <source>
        <dbReference type="Proteomes" id="UP000063789"/>
    </source>
</evidence>
<name>A0A0N9N9M2_9ACTN</name>
<reference evidence="3" key="1">
    <citation type="submission" date="2015-06" db="EMBL/GenBank/DDBJ databases">
        <title>Complete genome sequence and metabolic analysis of phthalate degradation pathway in Gordonia sp. QH-11.</title>
        <authorList>
            <person name="Jin D."/>
            <person name="Kong X."/>
            <person name="Bai Z."/>
        </authorList>
    </citation>
    <scope>NUCLEOTIDE SEQUENCE [LARGE SCALE GENOMIC DNA]</scope>
    <source>
        <strain evidence="3">QH-11</strain>
    </source>
</reference>
<dbReference type="STRING" id="1136941.ACH46_03180"/>
<feature type="compositionally biased region" description="Polar residues" evidence="1">
    <location>
        <begin position="34"/>
        <end position="53"/>
    </location>
</feature>
<proteinExistence type="predicted"/>
<organism evidence="2 3">
    <name type="scientific">Gordonia phthalatica</name>
    <dbReference type="NCBI Taxonomy" id="1136941"/>
    <lineage>
        <taxon>Bacteria</taxon>
        <taxon>Bacillati</taxon>
        <taxon>Actinomycetota</taxon>
        <taxon>Actinomycetes</taxon>
        <taxon>Mycobacteriales</taxon>
        <taxon>Gordoniaceae</taxon>
        <taxon>Gordonia</taxon>
    </lineage>
</organism>
<dbReference type="PROSITE" id="PS51257">
    <property type="entry name" value="PROKAR_LIPOPROTEIN"/>
    <property type="match status" value="1"/>
</dbReference>
<dbReference type="EMBL" id="CP011853">
    <property type="protein sequence ID" value="ALG83689.1"/>
    <property type="molecule type" value="Genomic_DNA"/>
</dbReference>
<protein>
    <submittedName>
        <fullName evidence="2">Uncharacterized protein</fullName>
    </submittedName>
</protein>
<dbReference type="PATRIC" id="fig|1136941.3.peg.642"/>
<keyword evidence="3" id="KW-1185">Reference proteome</keyword>
<gene>
    <name evidence="2" type="ORF">ACH46_03180</name>
</gene>
<sequence>MGFREGDGVKRLWTVSGLAVVAAGALVACGSDAQPASDSSTPPGITAVTPSPAGTSTITITSVPLTPTTPATEADPAAYAVAGSPGAFRWSYAHDPLRECSLSPAMNGLTARITCSAPFPPDAPTISVDVFNGQPNAIVLTNEGTEPTIVEGGPAAAPDLPAGSRLTFGDLACTARPNNSITCTSPDAWFTVQNGVLATS</sequence>
<dbReference type="KEGG" id="goq:ACH46_03180"/>
<evidence type="ECO:0000256" key="1">
    <source>
        <dbReference type="SAM" id="MobiDB-lite"/>
    </source>
</evidence>
<feature type="region of interest" description="Disordered" evidence="1">
    <location>
        <begin position="32"/>
        <end position="53"/>
    </location>
</feature>
<reference evidence="2 3" key="2">
    <citation type="journal article" date="2017" name="Int. J. Syst. Evol. Microbiol.">
        <title>Gordonia phthalatica sp. nov., a di-n-butyl phthalate-degrading bacterium isolated from activated sludge.</title>
        <authorList>
            <person name="Jin D."/>
            <person name="Kong X."/>
            <person name="Jia M."/>
            <person name="Yu X."/>
            <person name="Wang X."/>
            <person name="Zhuang X."/>
            <person name="Deng Y."/>
            <person name="Bai Z."/>
        </authorList>
    </citation>
    <scope>NUCLEOTIDE SEQUENCE [LARGE SCALE GENOMIC DNA]</scope>
    <source>
        <strain evidence="2 3">QH-11</strain>
    </source>
</reference>
<dbReference type="AlphaFoldDB" id="A0A0N9N9M2"/>
<dbReference type="Proteomes" id="UP000063789">
    <property type="component" value="Chromosome"/>
</dbReference>
<evidence type="ECO:0000313" key="2">
    <source>
        <dbReference type="EMBL" id="ALG83689.1"/>
    </source>
</evidence>